<name>A0AAP0M734_9ROSI</name>
<reference evidence="1 2" key="1">
    <citation type="submission" date="2024-05" db="EMBL/GenBank/DDBJ databases">
        <title>Haplotype-resolved chromosome-level genome assembly of Huyou (Citrus changshanensis).</title>
        <authorList>
            <person name="Miao C."/>
            <person name="Chen W."/>
            <person name="Wu Y."/>
            <person name="Wang L."/>
            <person name="Zhao S."/>
            <person name="Grierson D."/>
            <person name="Xu C."/>
            <person name="Chen K."/>
        </authorList>
    </citation>
    <scope>NUCLEOTIDE SEQUENCE [LARGE SCALE GENOMIC DNA]</scope>
    <source>
        <strain evidence="1">01-14</strain>
        <tissue evidence="1">Leaf</tissue>
    </source>
</reference>
<dbReference type="EMBL" id="JBCGBO010000006">
    <property type="protein sequence ID" value="KAK9194824.1"/>
    <property type="molecule type" value="Genomic_DNA"/>
</dbReference>
<dbReference type="AlphaFoldDB" id="A0AAP0M734"/>
<proteinExistence type="predicted"/>
<gene>
    <name evidence="1" type="ORF">WN944_005531</name>
</gene>
<dbReference type="Proteomes" id="UP001428341">
    <property type="component" value="Unassembled WGS sequence"/>
</dbReference>
<evidence type="ECO:0000313" key="2">
    <source>
        <dbReference type="Proteomes" id="UP001428341"/>
    </source>
</evidence>
<protein>
    <submittedName>
        <fullName evidence="1">Uncharacterized protein</fullName>
    </submittedName>
</protein>
<comment type="caution">
    <text evidence="1">The sequence shown here is derived from an EMBL/GenBank/DDBJ whole genome shotgun (WGS) entry which is preliminary data.</text>
</comment>
<keyword evidence="2" id="KW-1185">Reference proteome</keyword>
<organism evidence="1 2">
    <name type="scientific">Citrus x changshan-huyou</name>
    <dbReference type="NCBI Taxonomy" id="2935761"/>
    <lineage>
        <taxon>Eukaryota</taxon>
        <taxon>Viridiplantae</taxon>
        <taxon>Streptophyta</taxon>
        <taxon>Embryophyta</taxon>
        <taxon>Tracheophyta</taxon>
        <taxon>Spermatophyta</taxon>
        <taxon>Magnoliopsida</taxon>
        <taxon>eudicotyledons</taxon>
        <taxon>Gunneridae</taxon>
        <taxon>Pentapetalae</taxon>
        <taxon>rosids</taxon>
        <taxon>malvids</taxon>
        <taxon>Sapindales</taxon>
        <taxon>Rutaceae</taxon>
        <taxon>Aurantioideae</taxon>
        <taxon>Citrus</taxon>
    </lineage>
</organism>
<accession>A0AAP0M734</accession>
<evidence type="ECO:0000313" key="1">
    <source>
        <dbReference type="EMBL" id="KAK9194824.1"/>
    </source>
</evidence>
<sequence>MENSSLSAPLIVPDTNEQQQINDKLGHVQHNNIEAAGRRLGNYDANNYSGNTSFFKTCFNGFNALSGCCVKVDLFTNSSKFEIFFRLESAF</sequence>